<evidence type="ECO:0000313" key="3">
    <source>
        <dbReference type="Proteomes" id="UP000008854"/>
    </source>
</evidence>
<feature type="coiled-coil region" evidence="1">
    <location>
        <begin position="957"/>
        <end position="984"/>
    </location>
</feature>
<dbReference type="WBParaSite" id="Smp_129520.1">
    <property type="protein sequence ID" value="Smp_129520.1"/>
    <property type="gene ID" value="Smp_129520"/>
</dbReference>
<feature type="coiled-coil region" evidence="1">
    <location>
        <begin position="370"/>
        <end position="404"/>
    </location>
</feature>
<dbReference type="Proteomes" id="UP000008854">
    <property type="component" value="Unassembled WGS sequence"/>
</dbReference>
<feature type="region of interest" description="Disordered" evidence="2">
    <location>
        <begin position="405"/>
        <end position="442"/>
    </location>
</feature>
<protein>
    <submittedName>
        <fullName evidence="4">GRIP domain-containing protein</fullName>
    </submittedName>
</protein>
<name>A0A3Q0KLK8_SCHMA</name>
<proteinExistence type="predicted"/>
<keyword evidence="3" id="KW-1185">Reference proteome</keyword>
<feature type="coiled-coil region" evidence="1">
    <location>
        <begin position="564"/>
        <end position="594"/>
    </location>
</feature>
<keyword evidence="1" id="KW-0175">Coiled coil</keyword>
<feature type="compositionally biased region" description="Polar residues" evidence="2">
    <location>
        <begin position="325"/>
        <end position="335"/>
    </location>
</feature>
<evidence type="ECO:0000256" key="2">
    <source>
        <dbReference type="SAM" id="MobiDB-lite"/>
    </source>
</evidence>
<evidence type="ECO:0000256" key="1">
    <source>
        <dbReference type="SAM" id="Coils"/>
    </source>
</evidence>
<reference evidence="4" key="2">
    <citation type="submission" date="2018-12" db="UniProtKB">
        <authorList>
            <consortium name="WormBaseParasite"/>
        </authorList>
    </citation>
    <scope>IDENTIFICATION</scope>
    <source>
        <strain evidence="4">Puerto Rican</strain>
    </source>
</reference>
<reference evidence="3" key="1">
    <citation type="journal article" date="2012" name="PLoS Negl. Trop. Dis.">
        <title>A systematically improved high quality genome and transcriptome of the human blood fluke Schistosoma mansoni.</title>
        <authorList>
            <person name="Protasio A.V."/>
            <person name="Tsai I.J."/>
            <person name="Babbage A."/>
            <person name="Nichol S."/>
            <person name="Hunt M."/>
            <person name="Aslett M.A."/>
            <person name="De Silva N."/>
            <person name="Velarde G.S."/>
            <person name="Anderson T.J."/>
            <person name="Clark R.C."/>
            <person name="Davidson C."/>
            <person name="Dillon G.P."/>
            <person name="Holroyd N.E."/>
            <person name="LoVerde P.T."/>
            <person name="Lloyd C."/>
            <person name="McQuillan J."/>
            <person name="Oliveira G."/>
            <person name="Otto T.D."/>
            <person name="Parker-Manuel S.J."/>
            <person name="Quail M.A."/>
            <person name="Wilson R.A."/>
            <person name="Zerlotini A."/>
            <person name="Dunne D.W."/>
            <person name="Berriman M."/>
        </authorList>
    </citation>
    <scope>NUCLEOTIDE SEQUENCE [LARGE SCALE GENOMIC DNA]</scope>
    <source>
        <strain evidence="3">Puerto Rican</strain>
    </source>
</reference>
<dbReference type="ExpressionAtlas" id="A0A3Q0KLK8">
    <property type="expression patterns" value="baseline"/>
</dbReference>
<feature type="compositionally biased region" description="Low complexity" evidence="2">
    <location>
        <begin position="630"/>
        <end position="643"/>
    </location>
</feature>
<dbReference type="AlphaFoldDB" id="A0A3Q0KLK8"/>
<evidence type="ECO:0000313" key="4">
    <source>
        <dbReference type="WBParaSite" id="Smp_129520.1"/>
    </source>
</evidence>
<feature type="coiled-coil region" evidence="1">
    <location>
        <begin position="57"/>
        <end position="87"/>
    </location>
</feature>
<feature type="region of interest" description="Disordered" evidence="2">
    <location>
        <begin position="316"/>
        <end position="335"/>
    </location>
</feature>
<organism evidence="3 4">
    <name type="scientific">Schistosoma mansoni</name>
    <name type="common">Blood fluke</name>
    <dbReference type="NCBI Taxonomy" id="6183"/>
    <lineage>
        <taxon>Eukaryota</taxon>
        <taxon>Metazoa</taxon>
        <taxon>Spiralia</taxon>
        <taxon>Lophotrochozoa</taxon>
        <taxon>Platyhelminthes</taxon>
        <taxon>Trematoda</taxon>
        <taxon>Digenea</taxon>
        <taxon>Strigeidida</taxon>
        <taxon>Schistosomatoidea</taxon>
        <taxon>Schistosomatidae</taxon>
        <taxon>Schistosoma</taxon>
    </lineage>
</organism>
<sequence length="1128" mass="123674">MAEDSSGLGYRLEEIQSSIAEGRLMLNVLRSLPTTENNDAFIVRFEDLISRLENYQLHNRKSEVKDVKLQLRTLKEQQDRIQSLLDQTATSIQDSGLSVAPGGSSSDTRANVMFSNSASTLLSKFESLLSNGNNQGCQKDADRVPCSVNCSRNFKPKQEPGDTTQGNDKLSTLNTKLLLKPLDCEESTDLSTQFDVHLSELQKLIEESERFDEMVKRLVLITRRANLGESTKLLGDISKRFSELQISFNSLKESYDSLHSEPQLPPELRKVQLSSFHEFLNSLSRNFDSTKECFYTIHHLVKATIEQQLANGTLQDVDHSDDENNSTLPVNSTGSVTVKDSNIELNTSKQINDEHVEDVDPEFLNQKAYLIALQQRTAQEKEEIAKLLQQRDELAGRLASLKAAASRASFDTRDTSGNLVESTQTDELENGNERNNESVSVSPDILSSLEAKKRELNELKTQLELLRKAEAKIAEFTPVLQGPRDINNSNIATLPQETLDNKRVTSVSQSILPEASSPRTRFEIYKDDSDDLVNTKPAENVSLSSDLSTKADSVTFQQPEVTCIDNTERLYVNMREARIQIEEQRNRYDRITSTGINNTNSSAQKPLQHVSCSGASVATSQDRTTLATWGGSSPVPSCSSEASEASDEGDGVSVSDSLPLSTRLSVCAVNNASNVIRSVPNGHSKSVTSSVATSSLDMPGEPCSVIKRASRKCKDIHRNNLDNVYVSSTGDVPYKLSLPQVGRSPSPPTRHKNKSGDTQIQDGLNKLIDQRLHSQQNSLGEHTNASTNQNTGVLGHIVVASNCNDFDDGRMSDLSGAIANERIQRLETNVAQLYQVCRCLMLENSHLNSAVTQLTLHNSSHQPISSITSLEPSISAVGSIAFHQCQCSSSVPSYNQILLTDSGASYQAMLYRQEHPSKSLPCSLNACPRSSVVYAPNSLRDTDQPLTQSGVHDVPQIQLLINQIMQQQSNLTQLQLELHRLTRSQSQIKPSLLPTDGNFYGPLLSHPENTGLSFPAVTAHLLQGTAGFPPSVESIGRQVNFTGTTNSPQVLGNSLVSPQTVSANWSLNTVPNVHQCSRDATFSNIGQRPSVQTASIPSSVLLTDPSVNLTSPHGSSIGQNNIGFNRHI</sequence>
<dbReference type="InParanoid" id="A0A3Q0KLK8"/>
<accession>A0A3Q0KLK8</accession>
<feature type="region of interest" description="Disordered" evidence="2">
    <location>
        <begin position="623"/>
        <end position="656"/>
    </location>
</feature>
<feature type="region of interest" description="Disordered" evidence="2">
    <location>
        <begin position="736"/>
        <end position="759"/>
    </location>
</feature>